<dbReference type="Pfam" id="PF18759">
    <property type="entry name" value="Plavaka"/>
    <property type="match status" value="1"/>
</dbReference>
<evidence type="ECO:0000259" key="2">
    <source>
        <dbReference type="Pfam" id="PF20722"/>
    </source>
</evidence>
<dbReference type="AlphaFoldDB" id="A0A9P6LA51"/>
<protein>
    <recommendedName>
        <fullName evidence="2">DUF6830 domain-containing protein</fullName>
    </recommendedName>
</protein>
<keyword evidence="4" id="KW-1185">Reference proteome</keyword>
<accession>A0A9P6LA51</accession>
<evidence type="ECO:0000313" key="3">
    <source>
        <dbReference type="EMBL" id="KAF9789492.1"/>
    </source>
</evidence>
<sequence length="905" mass="103014">MNHRFSSCHLWFARVPEQSPPRPQSPPETHPSPRSYHFPNAGHVFDSGPGFLGWFHNDEDSDRRSSHPYYPFLSKGEWEIAGFFMRSGVSMKLIDEFLSLGLIAGLGLSFHCARTLRGKVELLPSGPPWKSTVVSLPGYATKDPLVLYYWDPMNCIEFIMKNPLFSGKIQYQPRQDFDSYGNRTYGDWITSDGAWDYQSRLPSHATLLGVTLSSDKTRLSAMTGDRVAHPLLITLANIDSSVRSSTSSHAFSLLALFPVPKFVGVKKNIEGVLENRLAHSCLDFITHPLKIASQHGVWVSDYAGNIRYCFTPLVAYISILTSLKTLASQFDPSQVHIYTSNAKALFRLNGVNLPFWRDWYLPDGTLPNLHQIFPIEILHHLHKSFWDHDAKWVIRAVGDLELDLRFSLIQSRNGYRHFSSGISSLKQVTGREHRDIQRYLLTLIPTDTDERFVLCIRALLDLRYLSQLQQVTQRDLHAISDALQLFHTYKQVIIDLGLRVGKGGPMDHFQIPKLELLQSIASCIQWSGTLPQWSADTTERLHIVFIKIPRENTNGRDYPPQICRNLDRQEKCRYFDLATRLEEAISAGPGTANGVDDPDSVFNPVDDDSDWKTDFPDIAEAFDPPRTVTDLFAFAADTQSQHNLPPFPRTFATPTTVFHMNNRAHLSRSTLEQVSIAYDIPDLLQATHDFFSHFFHDQNTRTIAGRHGTAWDIAIPFKEVRVWHSVRVQTYSQLSPGVAPPQKLFAIPPGEDWPNGRCDTAIFSQDATAGALQPPPGLNRFFVGQIRTIFHPLWDLQTKLPLYLAYVERFDIIPQTDLPRGQRLAPDLIWGMYVLRRACRSDGSPMGAVVPLYHLRQPVQLVPKFGEKADPTLTSQTSFDASRDFYLNHYFDKEDYFYFRDSLVI</sequence>
<dbReference type="Pfam" id="PF20722">
    <property type="entry name" value="DUF6830"/>
    <property type="match status" value="1"/>
</dbReference>
<feature type="region of interest" description="Disordered" evidence="1">
    <location>
        <begin position="16"/>
        <end position="36"/>
    </location>
</feature>
<evidence type="ECO:0000256" key="1">
    <source>
        <dbReference type="SAM" id="MobiDB-lite"/>
    </source>
</evidence>
<proteinExistence type="predicted"/>
<dbReference type="InterPro" id="IPR041078">
    <property type="entry name" value="Plavaka"/>
</dbReference>
<feature type="compositionally biased region" description="Pro residues" evidence="1">
    <location>
        <begin position="18"/>
        <end position="30"/>
    </location>
</feature>
<dbReference type="InterPro" id="IPR049233">
    <property type="entry name" value="DUF6830"/>
</dbReference>
<organism evidence="3 4">
    <name type="scientific">Thelephora terrestris</name>
    <dbReference type="NCBI Taxonomy" id="56493"/>
    <lineage>
        <taxon>Eukaryota</taxon>
        <taxon>Fungi</taxon>
        <taxon>Dikarya</taxon>
        <taxon>Basidiomycota</taxon>
        <taxon>Agaricomycotina</taxon>
        <taxon>Agaricomycetes</taxon>
        <taxon>Thelephorales</taxon>
        <taxon>Thelephoraceae</taxon>
        <taxon>Thelephora</taxon>
    </lineage>
</organism>
<reference evidence="3" key="1">
    <citation type="journal article" date="2020" name="Nat. Commun.">
        <title>Large-scale genome sequencing of mycorrhizal fungi provides insights into the early evolution of symbiotic traits.</title>
        <authorList>
            <person name="Miyauchi S."/>
            <person name="Kiss E."/>
            <person name="Kuo A."/>
            <person name="Drula E."/>
            <person name="Kohler A."/>
            <person name="Sanchez-Garcia M."/>
            <person name="Morin E."/>
            <person name="Andreopoulos B."/>
            <person name="Barry K.W."/>
            <person name="Bonito G."/>
            <person name="Buee M."/>
            <person name="Carver A."/>
            <person name="Chen C."/>
            <person name="Cichocki N."/>
            <person name="Clum A."/>
            <person name="Culley D."/>
            <person name="Crous P.W."/>
            <person name="Fauchery L."/>
            <person name="Girlanda M."/>
            <person name="Hayes R.D."/>
            <person name="Keri Z."/>
            <person name="LaButti K."/>
            <person name="Lipzen A."/>
            <person name="Lombard V."/>
            <person name="Magnuson J."/>
            <person name="Maillard F."/>
            <person name="Murat C."/>
            <person name="Nolan M."/>
            <person name="Ohm R.A."/>
            <person name="Pangilinan J."/>
            <person name="Pereira M.F."/>
            <person name="Perotto S."/>
            <person name="Peter M."/>
            <person name="Pfister S."/>
            <person name="Riley R."/>
            <person name="Sitrit Y."/>
            <person name="Stielow J.B."/>
            <person name="Szollosi G."/>
            <person name="Zifcakova L."/>
            <person name="Stursova M."/>
            <person name="Spatafora J.W."/>
            <person name="Tedersoo L."/>
            <person name="Vaario L.M."/>
            <person name="Yamada A."/>
            <person name="Yan M."/>
            <person name="Wang P."/>
            <person name="Xu J."/>
            <person name="Bruns T."/>
            <person name="Baldrian P."/>
            <person name="Vilgalys R."/>
            <person name="Dunand C."/>
            <person name="Henrissat B."/>
            <person name="Grigoriev I.V."/>
            <person name="Hibbett D."/>
            <person name="Nagy L.G."/>
            <person name="Martin F.M."/>
        </authorList>
    </citation>
    <scope>NUCLEOTIDE SEQUENCE</scope>
    <source>
        <strain evidence="3">UH-Tt-Lm1</strain>
    </source>
</reference>
<dbReference type="OrthoDB" id="3232986at2759"/>
<dbReference type="Proteomes" id="UP000736335">
    <property type="component" value="Unassembled WGS sequence"/>
</dbReference>
<comment type="caution">
    <text evidence="3">The sequence shown here is derived from an EMBL/GenBank/DDBJ whole genome shotgun (WGS) entry which is preliminary data.</text>
</comment>
<evidence type="ECO:0000313" key="4">
    <source>
        <dbReference type="Proteomes" id="UP000736335"/>
    </source>
</evidence>
<feature type="domain" description="DUF6830" evidence="2">
    <location>
        <begin position="632"/>
        <end position="768"/>
    </location>
</feature>
<name>A0A9P6LA51_9AGAM</name>
<reference evidence="3" key="2">
    <citation type="submission" date="2020-11" db="EMBL/GenBank/DDBJ databases">
        <authorList>
            <consortium name="DOE Joint Genome Institute"/>
            <person name="Kuo A."/>
            <person name="Miyauchi S."/>
            <person name="Kiss E."/>
            <person name="Drula E."/>
            <person name="Kohler A."/>
            <person name="Sanchez-Garcia M."/>
            <person name="Andreopoulos B."/>
            <person name="Barry K.W."/>
            <person name="Bonito G."/>
            <person name="Buee M."/>
            <person name="Carver A."/>
            <person name="Chen C."/>
            <person name="Cichocki N."/>
            <person name="Clum A."/>
            <person name="Culley D."/>
            <person name="Crous P.W."/>
            <person name="Fauchery L."/>
            <person name="Girlanda M."/>
            <person name="Hayes R."/>
            <person name="Keri Z."/>
            <person name="Labutti K."/>
            <person name="Lipzen A."/>
            <person name="Lombard V."/>
            <person name="Magnuson J."/>
            <person name="Maillard F."/>
            <person name="Morin E."/>
            <person name="Murat C."/>
            <person name="Nolan M."/>
            <person name="Ohm R."/>
            <person name="Pangilinan J."/>
            <person name="Pereira M."/>
            <person name="Perotto S."/>
            <person name="Peter M."/>
            <person name="Riley R."/>
            <person name="Sitrit Y."/>
            <person name="Stielow B."/>
            <person name="Szollosi G."/>
            <person name="Zifcakova L."/>
            <person name="Stursova M."/>
            <person name="Spatafora J.W."/>
            <person name="Tedersoo L."/>
            <person name="Vaario L.-M."/>
            <person name="Yamada A."/>
            <person name="Yan M."/>
            <person name="Wang P."/>
            <person name="Xu J."/>
            <person name="Bruns T."/>
            <person name="Baldrian P."/>
            <person name="Vilgalys R."/>
            <person name="Henrissat B."/>
            <person name="Grigoriev I.V."/>
            <person name="Hibbett D."/>
            <person name="Nagy L.G."/>
            <person name="Martin F.M."/>
        </authorList>
    </citation>
    <scope>NUCLEOTIDE SEQUENCE</scope>
    <source>
        <strain evidence="3">UH-Tt-Lm1</strain>
    </source>
</reference>
<gene>
    <name evidence="3" type="ORF">BJ322DRAFT_1000457</name>
</gene>
<dbReference type="EMBL" id="WIUZ02000003">
    <property type="protein sequence ID" value="KAF9789492.1"/>
    <property type="molecule type" value="Genomic_DNA"/>
</dbReference>